<dbReference type="Pfam" id="PF20684">
    <property type="entry name" value="Fung_rhodopsin"/>
    <property type="match status" value="1"/>
</dbReference>
<dbReference type="GO" id="GO:0016020">
    <property type="term" value="C:membrane"/>
    <property type="evidence" value="ECO:0007669"/>
    <property type="project" value="UniProtKB-SubCell"/>
</dbReference>
<dbReference type="PANTHER" id="PTHR33048">
    <property type="entry name" value="PTH11-LIKE INTEGRAL MEMBRANE PROTEIN (AFU_ORTHOLOGUE AFUA_5G11245)"/>
    <property type="match status" value="1"/>
</dbReference>
<evidence type="ECO:0000256" key="7">
    <source>
        <dbReference type="SAM" id="Phobius"/>
    </source>
</evidence>
<sequence>MAGGILNLILDVTVILLPMPMLWGLQIKRGKKWALTGVFGLGALICIISILRIVYLKKLNPHNITYGIAPEGLFTLLEPTLGIISACLPAIRPVFTKLSRKSTAPSEYYGSNKADRSTSGRTTLHGPNGGFTPKRFQRLDDHSYPLTDTYRTSHDVRGPENDASSGDQDVEEQDYVSGAGDQKNAVVVDTKSSWDIHHNVV</sequence>
<organism evidence="9 10">
    <name type="scientific">Imshaugia aleurites</name>
    <dbReference type="NCBI Taxonomy" id="172621"/>
    <lineage>
        <taxon>Eukaryota</taxon>
        <taxon>Fungi</taxon>
        <taxon>Dikarya</taxon>
        <taxon>Ascomycota</taxon>
        <taxon>Pezizomycotina</taxon>
        <taxon>Lecanoromycetes</taxon>
        <taxon>OSLEUM clade</taxon>
        <taxon>Lecanoromycetidae</taxon>
        <taxon>Lecanorales</taxon>
        <taxon>Lecanorineae</taxon>
        <taxon>Parmeliaceae</taxon>
        <taxon>Imshaugia</taxon>
    </lineage>
</organism>
<protein>
    <recommendedName>
        <fullName evidence="8">Rhodopsin domain-containing protein</fullName>
    </recommendedName>
</protein>
<feature type="region of interest" description="Disordered" evidence="6">
    <location>
        <begin position="104"/>
        <end position="184"/>
    </location>
</feature>
<feature type="transmembrane region" description="Helical" evidence="7">
    <location>
        <begin position="6"/>
        <end position="26"/>
    </location>
</feature>
<feature type="compositionally biased region" description="Basic and acidic residues" evidence="6">
    <location>
        <begin position="151"/>
        <end position="160"/>
    </location>
</feature>
<evidence type="ECO:0000313" key="10">
    <source>
        <dbReference type="Proteomes" id="UP000664534"/>
    </source>
</evidence>
<gene>
    <name evidence="9" type="ORF">IMSHALPRED_008549</name>
</gene>
<evidence type="ECO:0000313" key="9">
    <source>
        <dbReference type="EMBL" id="CAF9931166.1"/>
    </source>
</evidence>
<dbReference type="EMBL" id="CAJPDT010000060">
    <property type="protein sequence ID" value="CAF9931166.1"/>
    <property type="molecule type" value="Genomic_DNA"/>
</dbReference>
<evidence type="ECO:0000256" key="2">
    <source>
        <dbReference type="ARBA" id="ARBA00022692"/>
    </source>
</evidence>
<proteinExistence type="inferred from homology"/>
<accession>A0A8H3FS12</accession>
<evidence type="ECO:0000256" key="5">
    <source>
        <dbReference type="ARBA" id="ARBA00038359"/>
    </source>
</evidence>
<evidence type="ECO:0000259" key="8">
    <source>
        <dbReference type="Pfam" id="PF20684"/>
    </source>
</evidence>
<keyword evidence="4 7" id="KW-0472">Membrane</keyword>
<dbReference type="AlphaFoldDB" id="A0A8H3FS12"/>
<name>A0A8H3FS12_9LECA</name>
<feature type="transmembrane region" description="Helical" evidence="7">
    <location>
        <begin position="33"/>
        <end position="53"/>
    </location>
</feature>
<comment type="similarity">
    <text evidence="5">Belongs to the SAT4 family.</text>
</comment>
<evidence type="ECO:0000256" key="1">
    <source>
        <dbReference type="ARBA" id="ARBA00004141"/>
    </source>
</evidence>
<keyword evidence="2 7" id="KW-0812">Transmembrane</keyword>
<dbReference type="PANTHER" id="PTHR33048:SF47">
    <property type="entry name" value="INTEGRAL MEMBRANE PROTEIN-RELATED"/>
    <property type="match status" value="1"/>
</dbReference>
<evidence type="ECO:0000256" key="6">
    <source>
        <dbReference type="SAM" id="MobiDB-lite"/>
    </source>
</evidence>
<keyword evidence="3 7" id="KW-1133">Transmembrane helix</keyword>
<comment type="caution">
    <text evidence="9">The sequence shown here is derived from an EMBL/GenBank/DDBJ whole genome shotgun (WGS) entry which is preliminary data.</text>
</comment>
<dbReference type="OrthoDB" id="3934549at2759"/>
<dbReference type="InterPro" id="IPR049326">
    <property type="entry name" value="Rhodopsin_dom_fungi"/>
</dbReference>
<dbReference type="Proteomes" id="UP000664534">
    <property type="component" value="Unassembled WGS sequence"/>
</dbReference>
<keyword evidence="10" id="KW-1185">Reference proteome</keyword>
<feature type="domain" description="Rhodopsin" evidence="8">
    <location>
        <begin position="2"/>
        <end position="96"/>
    </location>
</feature>
<dbReference type="InterPro" id="IPR052337">
    <property type="entry name" value="SAT4-like"/>
</dbReference>
<evidence type="ECO:0000256" key="3">
    <source>
        <dbReference type="ARBA" id="ARBA00022989"/>
    </source>
</evidence>
<reference evidence="9" key="1">
    <citation type="submission" date="2021-03" db="EMBL/GenBank/DDBJ databases">
        <authorList>
            <person name="Tagirdzhanova G."/>
        </authorList>
    </citation>
    <scope>NUCLEOTIDE SEQUENCE</scope>
</reference>
<evidence type="ECO:0000256" key="4">
    <source>
        <dbReference type="ARBA" id="ARBA00023136"/>
    </source>
</evidence>
<comment type="subcellular location">
    <subcellularLocation>
        <location evidence="1">Membrane</location>
        <topology evidence="1">Multi-pass membrane protein</topology>
    </subcellularLocation>
</comment>